<evidence type="ECO:0000256" key="9">
    <source>
        <dbReference type="ARBA" id="ARBA00022989"/>
    </source>
</evidence>
<evidence type="ECO:0000256" key="5">
    <source>
        <dbReference type="ARBA" id="ARBA00022630"/>
    </source>
</evidence>
<keyword evidence="2 16" id="KW-1003">Cell membrane</keyword>
<evidence type="ECO:0000256" key="6">
    <source>
        <dbReference type="ARBA" id="ARBA00022643"/>
    </source>
</evidence>
<keyword evidence="14 16" id="KW-0472">Membrane</keyword>
<dbReference type="AlphaFoldDB" id="A0A401XNK3"/>
<feature type="transmembrane region" description="Helical" evidence="16">
    <location>
        <begin position="12"/>
        <end position="31"/>
    </location>
</feature>
<dbReference type="InterPro" id="IPR010204">
    <property type="entry name" value="NqrC"/>
</dbReference>
<keyword evidence="10 16" id="KW-0520">NAD</keyword>
<evidence type="ECO:0000256" key="10">
    <source>
        <dbReference type="ARBA" id="ARBA00023027"/>
    </source>
</evidence>
<keyword evidence="11 16" id="KW-0915">Sodium</keyword>
<comment type="caution">
    <text evidence="18">The sequence shown here is derived from an EMBL/GenBank/DDBJ whole genome shotgun (WGS) entry which is preliminary data.</text>
</comment>
<reference evidence="18 19" key="1">
    <citation type="submission" date="2018-11" db="EMBL/GenBank/DDBJ databases">
        <title>Schleiferia aggregans sp. nov., a moderately thermophilic heterotrophic bacterium isolated from microbial mats at a terrestrial hot spring.</title>
        <authorList>
            <person name="Iino T."/>
            <person name="Ohkuma M."/>
            <person name="Haruta S."/>
        </authorList>
    </citation>
    <scope>NUCLEOTIDE SEQUENCE [LARGE SCALE GENOMIC DNA]</scope>
    <source>
        <strain evidence="18 19">LA</strain>
    </source>
</reference>
<keyword evidence="7 16" id="KW-0812">Transmembrane</keyword>
<dbReference type="HAMAP" id="MF_00427">
    <property type="entry name" value="NqrC"/>
    <property type="match status" value="1"/>
</dbReference>
<dbReference type="GO" id="GO:0005886">
    <property type="term" value="C:plasma membrane"/>
    <property type="evidence" value="ECO:0007669"/>
    <property type="project" value="UniProtKB-SubCell"/>
</dbReference>
<dbReference type="EC" id="7.2.1.1" evidence="16"/>
<keyword evidence="6 16" id="KW-0288">FMN</keyword>
<dbReference type="GO" id="GO:0010181">
    <property type="term" value="F:FMN binding"/>
    <property type="evidence" value="ECO:0007669"/>
    <property type="project" value="UniProtKB-UniRule"/>
</dbReference>
<evidence type="ECO:0000256" key="2">
    <source>
        <dbReference type="ARBA" id="ARBA00022475"/>
    </source>
</evidence>
<comment type="cofactor">
    <cofactor evidence="16">
        <name>FMN</name>
        <dbReference type="ChEBI" id="CHEBI:58210"/>
    </cofactor>
</comment>
<evidence type="ECO:0000256" key="11">
    <source>
        <dbReference type="ARBA" id="ARBA00023053"/>
    </source>
</evidence>
<proteinExistence type="inferred from homology"/>
<dbReference type="RefSeq" id="WP_124398649.1">
    <property type="nucleotide sequence ID" value="NZ_BHZE01000027.1"/>
</dbReference>
<sequence>MNVNSNGYTFTFAAVMVIIVAALLSFTAISLKDKQQKNIDLEIKQNILKSIGVNVERSEAEKAFDQYIKKSLVVKNGQEVEGVDALKVDLADEIKKPGEQRLNPLFVAEKEGKTYYIIPLRGKGLWGPIWGYIALNEDVETVYGATFDHKTETPGLGAEINTAGFQSQFANKKIMKGDEFVSIEVRKGDASGDYQVNGISGGTITSVGVDAMLKDNLRNYIGFLKSYNK</sequence>
<dbReference type="GO" id="GO:0016655">
    <property type="term" value="F:oxidoreductase activity, acting on NAD(P)H, quinone or similar compound as acceptor"/>
    <property type="evidence" value="ECO:0007669"/>
    <property type="project" value="UniProtKB-UniRule"/>
</dbReference>
<evidence type="ECO:0000256" key="12">
    <source>
        <dbReference type="ARBA" id="ARBA00023065"/>
    </source>
</evidence>
<evidence type="ECO:0000256" key="7">
    <source>
        <dbReference type="ARBA" id="ARBA00022692"/>
    </source>
</evidence>
<evidence type="ECO:0000259" key="17">
    <source>
        <dbReference type="SMART" id="SM00900"/>
    </source>
</evidence>
<keyword evidence="19" id="KW-1185">Reference proteome</keyword>
<organism evidence="18 19">
    <name type="scientific">Thermaurantimonas aggregans</name>
    <dbReference type="NCBI Taxonomy" id="2173829"/>
    <lineage>
        <taxon>Bacteria</taxon>
        <taxon>Pseudomonadati</taxon>
        <taxon>Bacteroidota</taxon>
        <taxon>Flavobacteriia</taxon>
        <taxon>Flavobacteriales</taxon>
        <taxon>Schleiferiaceae</taxon>
        <taxon>Thermaurantimonas</taxon>
    </lineage>
</organism>
<evidence type="ECO:0000256" key="8">
    <source>
        <dbReference type="ARBA" id="ARBA00022967"/>
    </source>
</evidence>
<dbReference type="Proteomes" id="UP000286715">
    <property type="component" value="Unassembled WGS sequence"/>
</dbReference>
<dbReference type="InterPro" id="IPR007329">
    <property type="entry name" value="FMN-bd"/>
</dbReference>
<comment type="similarity">
    <text evidence="16">Belongs to the NqrC family.</text>
</comment>
<dbReference type="EMBL" id="BHZE01000027">
    <property type="protein sequence ID" value="GCD78596.1"/>
    <property type="molecule type" value="Genomic_DNA"/>
</dbReference>
<comment type="catalytic activity">
    <reaction evidence="16">
        <text>a ubiquinone + n Na(+)(in) + NADH + H(+) = a ubiquinol + n Na(+)(out) + NAD(+)</text>
        <dbReference type="Rhea" id="RHEA:47748"/>
        <dbReference type="Rhea" id="RHEA-COMP:9565"/>
        <dbReference type="Rhea" id="RHEA-COMP:9566"/>
        <dbReference type="ChEBI" id="CHEBI:15378"/>
        <dbReference type="ChEBI" id="CHEBI:16389"/>
        <dbReference type="ChEBI" id="CHEBI:17976"/>
        <dbReference type="ChEBI" id="CHEBI:29101"/>
        <dbReference type="ChEBI" id="CHEBI:57540"/>
        <dbReference type="ChEBI" id="CHEBI:57945"/>
        <dbReference type="EC" id="7.2.1.1"/>
    </reaction>
</comment>
<dbReference type="PANTHER" id="PTHR37838:SF1">
    <property type="entry name" value="NA(+)-TRANSLOCATING NADH-QUINONE REDUCTASE SUBUNIT C"/>
    <property type="match status" value="1"/>
</dbReference>
<comment type="subcellular location">
    <subcellularLocation>
        <location evidence="16">Cell membrane</location>
        <topology evidence="16">Single-pass membrane protein</topology>
    </subcellularLocation>
</comment>
<protein>
    <recommendedName>
        <fullName evidence="16">Na(+)-translocating NADH-quinone reductase subunit C</fullName>
        <shortName evidence="16">Na(+)-NQR subunit C</shortName>
        <shortName evidence="16">Na(+)-translocating NQR subunit C</shortName>
        <ecNumber evidence="16">7.2.1.1</ecNumber>
    </recommendedName>
    <alternativeName>
        <fullName evidence="16">NQR complex subunit C</fullName>
    </alternativeName>
    <alternativeName>
        <fullName evidence="16">NQR-1 subunit C</fullName>
    </alternativeName>
</protein>
<dbReference type="OrthoDB" id="9813828at2"/>
<keyword evidence="3" id="KW-0997">Cell inner membrane</keyword>
<evidence type="ECO:0000256" key="1">
    <source>
        <dbReference type="ARBA" id="ARBA00022448"/>
    </source>
</evidence>
<keyword evidence="4 16" id="KW-0597">Phosphoprotein</keyword>
<evidence type="ECO:0000256" key="3">
    <source>
        <dbReference type="ARBA" id="ARBA00022519"/>
    </source>
</evidence>
<dbReference type="GO" id="GO:0006814">
    <property type="term" value="P:sodium ion transport"/>
    <property type="evidence" value="ECO:0007669"/>
    <property type="project" value="UniProtKB-UniRule"/>
</dbReference>
<dbReference type="SMART" id="SM00900">
    <property type="entry name" value="FMN_bind"/>
    <property type="match status" value="1"/>
</dbReference>
<evidence type="ECO:0000256" key="15">
    <source>
        <dbReference type="ARBA" id="ARBA00023201"/>
    </source>
</evidence>
<accession>A0A401XNK3</accession>
<gene>
    <name evidence="16 18" type="primary">nqrC</name>
    <name evidence="18" type="ORF">JCM31826_20780</name>
</gene>
<dbReference type="Pfam" id="PF04205">
    <property type="entry name" value="FMN_bind"/>
    <property type="match status" value="1"/>
</dbReference>
<evidence type="ECO:0000256" key="16">
    <source>
        <dbReference type="HAMAP-Rule" id="MF_00427"/>
    </source>
</evidence>
<dbReference type="PANTHER" id="PTHR37838">
    <property type="entry name" value="NA(+)-TRANSLOCATING NADH-QUINONE REDUCTASE SUBUNIT C"/>
    <property type="match status" value="1"/>
</dbReference>
<keyword evidence="15 16" id="KW-0739">Sodium transport</keyword>
<keyword evidence="1 16" id="KW-0813">Transport</keyword>
<evidence type="ECO:0000313" key="19">
    <source>
        <dbReference type="Proteomes" id="UP000286715"/>
    </source>
</evidence>
<comment type="function">
    <text evidence="16">NQR complex catalyzes the reduction of ubiquinone-1 to ubiquinol by two successive reactions, coupled with the transport of Na(+) ions from the cytoplasm to the periplasm. NqrA to NqrE are probably involved in the second step, the conversion of ubisemiquinone to ubiquinol.</text>
</comment>
<evidence type="ECO:0000313" key="18">
    <source>
        <dbReference type="EMBL" id="GCD78596.1"/>
    </source>
</evidence>
<comment type="caution">
    <text evidence="16">Lacks conserved residue(s) required for the propagation of feature annotation.</text>
</comment>
<evidence type="ECO:0000256" key="13">
    <source>
        <dbReference type="ARBA" id="ARBA00023075"/>
    </source>
</evidence>
<dbReference type="NCBIfam" id="TIGR01938">
    <property type="entry name" value="nqrC"/>
    <property type="match status" value="1"/>
</dbReference>
<comment type="subunit">
    <text evidence="16">Composed of six subunits; NqrA, NqrB, NqrC, NqrD, NqrE and NqrF.</text>
</comment>
<feature type="domain" description="FMN-binding" evidence="17">
    <location>
        <begin position="124"/>
        <end position="220"/>
    </location>
</feature>
<evidence type="ECO:0000256" key="4">
    <source>
        <dbReference type="ARBA" id="ARBA00022553"/>
    </source>
</evidence>
<keyword evidence="8 16" id="KW-1278">Translocase</keyword>
<feature type="modified residue" description="FMN phosphoryl threonine" evidence="16">
    <location>
        <position position="203"/>
    </location>
</feature>
<keyword evidence="12 16" id="KW-0406">Ion transport</keyword>
<keyword evidence="5 16" id="KW-0285">Flavoprotein</keyword>
<keyword evidence="13 16" id="KW-0830">Ubiquinone</keyword>
<evidence type="ECO:0000256" key="14">
    <source>
        <dbReference type="ARBA" id="ARBA00023136"/>
    </source>
</evidence>
<keyword evidence="9 16" id="KW-1133">Transmembrane helix</keyword>
<name>A0A401XNK3_9FLAO</name>